<name>A0A538SGP8_UNCEI</name>
<organism evidence="2 3">
    <name type="scientific">Eiseniibacteriota bacterium</name>
    <dbReference type="NCBI Taxonomy" id="2212470"/>
    <lineage>
        <taxon>Bacteria</taxon>
        <taxon>Candidatus Eiseniibacteriota</taxon>
    </lineage>
</organism>
<evidence type="ECO:0000256" key="1">
    <source>
        <dbReference type="SAM" id="SignalP"/>
    </source>
</evidence>
<gene>
    <name evidence="2" type="ORF">E6K73_07655</name>
</gene>
<dbReference type="Gene3D" id="2.60.40.10">
    <property type="entry name" value="Immunoglobulins"/>
    <property type="match status" value="1"/>
</dbReference>
<evidence type="ECO:0000313" key="2">
    <source>
        <dbReference type="EMBL" id="TMQ50540.1"/>
    </source>
</evidence>
<reference evidence="2 3" key="1">
    <citation type="journal article" date="2019" name="Nat. Microbiol.">
        <title>Mediterranean grassland soil C-N compound turnover is dependent on rainfall and depth, and is mediated by genomically divergent microorganisms.</title>
        <authorList>
            <person name="Diamond S."/>
            <person name="Andeer P.F."/>
            <person name="Li Z."/>
            <person name="Crits-Christoph A."/>
            <person name="Burstein D."/>
            <person name="Anantharaman K."/>
            <person name="Lane K.R."/>
            <person name="Thomas B.C."/>
            <person name="Pan C."/>
            <person name="Northen T.R."/>
            <person name="Banfield J.F."/>
        </authorList>
    </citation>
    <scope>NUCLEOTIDE SEQUENCE [LARGE SCALE GENOMIC DNA]</scope>
    <source>
        <strain evidence="2">WS_3</strain>
    </source>
</reference>
<feature type="chain" id="PRO_5021924242" description="Ig-like domain-containing protein" evidence="1">
    <location>
        <begin position="27"/>
        <end position="448"/>
    </location>
</feature>
<dbReference type="EMBL" id="VBOT01000097">
    <property type="protein sequence ID" value="TMQ50540.1"/>
    <property type="molecule type" value="Genomic_DNA"/>
</dbReference>
<dbReference type="AlphaFoldDB" id="A0A538SGP8"/>
<feature type="signal peptide" evidence="1">
    <location>
        <begin position="1"/>
        <end position="26"/>
    </location>
</feature>
<protein>
    <recommendedName>
        <fullName evidence="4">Ig-like domain-containing protein</fullName>
    </recommendedName>
</protein>
<accession>A0A538SGP8</accession>
<dbReference type="Proteomes" id="UP000320184">
    <property type="component" value="Unassembled WGS sequence"/>
</dbReference>
<evidence type="ECO:0008006" key="4">
    <source>
        <dbReference type="Google" id="ProtNLM"/>
    </source>
</evidence>
<evidence type="ECO:0000313" key="3">
    <source>
        <dbReference type="Proteomes" id="UP000320184"/>
    </source>
</evidence>
<keyword evidence="1" id="KW-0732">Signal</keyword>
<sequence length="448" mass="45541">MRFIRRLVIPAAVAAWIIAGAGPRMAAANDLSTDPCTAGDVEIVGAGVVVNEPCSCAPGSMFNAQVKFTVRNNTSTGRYCIALHLIPDGGLITTPLDVILRDANSSSTAPGKSGGESFHDTDIFGTIPNFTCNTGQVCFGQSGATRGKCAPNTCTTISWNTSPGAAGCTTADQNPPGGQCRHQQVCVIGYGATLSCIANCGVSCGATATLQGCVKSPTNRGPFTLTLAGNDGSSQTQSTFGDPSGTTCMNFSVTPSRSPTTTYTLTVTDKDGCTRTATTSLDVRAQPTAGAGPDQAKCSTGSTTPFTLAGSASNGTPAWSVVSGPATIADPSSLNSSVTFTGSGTATLRLTVTNPPCPPATDEVVLDVAVTTVTITPPGSPACNGVLRYTASVDGRTDCPFTWTIDGQSLASFAPAARRMTPAWRARAVPTAASWSSGPWTAPAIPSR</sequence>
<dbReference type="InterPro" id="IPR013783">
    <property type="entry name" value="Ig-like_fold"/>
</dbReference>
<proteinExistence type="predicted"/>
<comment type="caution">
    <text evidence="2">The sequence shown here is derived from an EMBL/GenBank/DDBJ whole genome shotgun (WGS) entry which is preliminary data.</text>
</comment>